<gene>
    <name evidence="1" type="ORF">DPMN_155767</name>
</gene>
<organism evidence="1 2">
    <name type="scientific">Dreissena polymorpha</name>
    <name type="common">Zebra mussel</name>
    <name type="synonym">Mytilus polymorpha</name>
    <dbReference type="NCBI Taxonomy" id="45954"/>
    <lineage>
        <taxon>Eukaryota</taxon>
        <taxon>Metazoa</taxon>
        <taxon>Spiralia</taxon>
        <taxon>Lophotrochozoa</taxon>
        <taxon>Mollusca</taxon>
        <taxon>Bivalvia</taxon>
        <taxon>Autobranchia</taxon>
        <taxon>Heteroconchia</taxon>
        <taxon>Euheterodonta</taxon>
        <taxon>Imparidentia</taxon>
        <taxon>Neoheterodontei</taxon>
        <taxon>Myida</taxon>
        <taxon>Dreissenoidea</taxon>
        <taxon>Dreissenidae</taxon>
        <taxon>Dreissena</taxon>
    </lineage>
</organism>
<comment type="caution">
    <text evidence="1">The sequence shown here is derived from an EMBL/GenBank/DDBJ whole genome shotgun (WGS) entry which is preliminary data.</text>
</comment>
<evidence type="ECO:0000313" key="1">
    <source>
        <dbReference type="EMBL" id="KAH3802098.1"/>
    </source>
</evidence>
<dbReference type="EMBL" id="JAIWYP010000007">
    <property type="protein sequence ID" value="KAH3802098.1"/>
    <property type="molecule type" value="Genomic_DNA"/>
</dbReference>
<dbReference type="AlphaFoldDB" id="A0A9D4JB80"/>
<dbReference type="Proteomes" id="UP000828390">
    <property type="component" value="Unassembled WGS sequence"/>
</dbReference>
<proteinExistence type="predicted"/>
<keyword evidence="2" id="KW-1185">Reference proteome</keyword>
<evidence type="ECO:0000313" key="2">
    <source>
        <dbReference type="Proteomes" id="UP000828390"/>
    </source>
</evidence>
<protein>
    <submittedName>
        <fullName evidence="1">Uncharacterized protein</fullName>
    </submittedName>
</protein>
<reference evidence="1" key="1">
    <citation type="journal article" date="2019" name="bioRxiv">
        <title>The Genome of the Zebra Mussel, Dreissena polymorpha: A Resource for Invasive Species Research.</title>
        <authorList>
            <person name="McCartney M.A."/>
            <person name="Auch B."/>
            <person name="Kono T."/>
            <person name="Mallez S."/>
            <person name="Zhang Y."/>
            <person name="Obille A."/>
            <person name="Becker A."/>
            <person name="Abrahante J.E."/>
            <person name="Garbe J."/>
            <person name="Badalamenti J.P."/>
            <person name="Herman A."/>
            <person name="Mangelson H."/>
            <person name="Liachko I."/>
            <person name="Sullivan S."/>
            <person name="Sone E.D."/>
            <person name="Koren S."/>
            <person name="Silverstein K.A.T."/>
            <person name="Beckman K.B."/>
            <person name="Gohl D.M."/>
        </authorList>
    </citation>
    <scope>NUCLEOTIDE SEQUENCE</scope>
    <source>
        <strain evidence="1">Duluth1</strain>
        <tissue evidence="1">Whole animal</tissue>
    </source>
</reference>
<name>A0A9D4JB80_DREPO</name>
<sequence>MASQFSVARGDTALVALGVLIIVVCHEHRWSDRGKEGWSCSTSCCSGGDAGYQPAHTRQ</sequence>
<reference evidence="1" key="2">
    <citation type="submission" date="2020-11" db="EMBL/GenBank/DDBJ databases">
        <authorList>
            <person name="McCartney M.A."/>
            <person name="Auch B."/>
            <person name="Kono T."/>
            <person name="Mallez S."/>
            <person name="Becker A."/>
            <person name="Gohl D.M."/>
            <person name="Silverstein K.A.T."/>
            <person name="Koren S."/>
            <person name="Bechman K.B."/>
            <person name="Herman A."/>
            <person name="Abrahante J.E."/>
            <person name="Garbe J."/>
        </authorList>
    </citation>
    <scope>NUCLEOTIDE SEQUENCE</scope>
    <source>
        <strain evidence="1">Duluth1</strain>
        <tissue evidence="1">Whole animal</tissue>
    </source>
</reference>
<accession>A0A9D4JB80</accession>